<dbReference type="GO" id="GO:0042791">
    <property type="term" value="P:5S class rRNA transcription by RNA polymerase III"/>
    <property type="evidence" value="ECO:0007669"/>
    <property type="project" value="TreeGrafter"/>
</dbReference>
<evidence type="ECO:0000259" key="8">
    <source>
        <dbReference type="Pfam" id="PF24538"/>
    </source>
</evidence>
<organism evidence="10 11">
    <name type="scientific">Zingiber officinale</name>
    <name type="common">Ginger</name>
    <name type="synonym">Amomum zingiber</name>
    <dbReference type="NCBI Taxonomy" id="94328"/>
    <lineage>
        <taxon>Eukaryota</taxon>
        <taxon>Viridiplantae</taxon>
        <taxon>Streptophyta</taxon>
        <taxon>Embryophyta</taxon>
        <taxon>Tracheophyta</taxon>
        <taxon>Spermatophyta</taxon>
        <taxon>Magnoliopsida</taxon>
        <taxon>Liliopsida</taxon>
        <taxon>Zingiberales</taxon>
        <taxon>Zingiberaceae</taxon>
        <taxon>Zingiber</taxon>
    </lineage>
</organism>
<feature type="domain" description="DUF7646" evidence="9">
    <location>
        <begin position="452"/>
        <end position="488"/>
    </location>
</feature>
<protein>
    <recommendedName>
        <fullName evidence="12">B-block binding subunit of TFIIIC</fullName>
    </recommendedName>
</protein>
<dbReference type="PANTHER" id="PTHR15180">
    <property type="entry name" value="GENERAL TRANSCRIPTION FACTOR 3C POLYPEPTIDE 1"/>
    <property type="match status" value="1"/>
</dbReference>
<feature type="domain" description="B-block binding subunit of TFIIIC" evidence="6">
    <location>
        <begin position="212"/>
        <end position="284"/>
    </location>
</feature>
<keyword evidence="3" id="KW-0238">DNA-binding</keyword>
<keyword evidence="4" id="KW-0804">Transcription</keyword>
<keyword evidence="11" id="KW-1185">Reference proteome</keyword>
<dbReference type="GO" id="GO:0005634">
    <property type="term" value="C:nucleus"/>
    <property type="evidence" value="ECO:0007669"/>
    <property type="project" value="UniProtKB-SubCell"/>
</dbReference>
<feature type="domain" description="General transcription factor 3C polypeptide 1 winged-helix" evidence="7">
    <location>
        <begin position="1"/>
        <end position="101"/>
    </location>
</feature>
<reference evidence="10 11" key="1">
    <citation type="submission" date="2020-08" db="EMBL/GenBank/DDBJ databases">
        <title>Plant Genome Project.</title>
        <authorList>
            <person name="Zhang R.-G."/>
        </authorList>
    </citation>
    <scope>NUCLEOTIDE SEQUENCE [LARGE SCALE GENOMIC DNA]</scope>
    <source>
        <tissue evidence="10">Rhizome</tissue>
    </source>
</reference>
<evidence type="ECO:0000256" key="1">
    <source>
        <dbReference type="ARBA" id="ARBA00004123"/>
    </source>
</evidence>
<dbReference type="Proteomes" id="UP000734854">
    <property type="component" value="Unassembled WGS sequence"/>
</dbReference>
<dbReference type="InterPro" id="IPR056020">
    <property type="entry name" value="DUF7599"/>
</dbReference>
<evidence type="ECO:0000313" key="11">
    <source>
        <dbReference type="Proteomes" id="UP000734854"/>
    </source>
</evidence>
<comment type="subcellular location">
    <subcellularLocation>
        <location evidence="1">Nucleus</location>
    </subcellularLocation>
</comment>
<dbReference type="GO" id="GO:0006384">
    <property type="term" value="P:transcription initiation at RNA polymerase III promoter"/>
    <property type="evidence" value="ECO:0007669"/>
    <property type="project" value="InterPro"/>
</dbReference>
<evidence type="ECO:0000256" key="4">
    <source>
        <dbReference type="ARBA" id="ARBA00023163"/>
    </source>
</evidence>
<evidence type="ECO:0000256" key="2">
    <source>
        <dbReference type="ARBA" id="ARBA00022553"/>
    </source>
</evidence>
<gene>
    <name evidence="10" type="ORF">ZIOFF_053155</name>
</gene>
<dbReference type="Pfam" id="PF23704">
    <property type="entry name" value="WHD_GTF3C1_N"/>
    <property type="match status" value="1"/>
</dbReference>
<name>A0A8J5F7Q7_ZINOF</name>
<proteinExistence type="predicted"/>
<evidence type="ECO:0000256" key="5">
    <source>
        <dbReference type="ARBA" id="ARBA00023242"/>
    </source>
</evidence>
<dbReference type="GO" id="GO:0003677">
    <property type="term" value="F:DNA binding"/>
    <property type="evidence" value="ECO:0007669"/>
    <property type="project" value="UniProtKB-KW"/>
</dbReference>
<dbReference type="AlphaFoldDB" id="A0A8J5F7Q7"/>
<dbReference type="Pfam" id="PF24657">
    <property type="entry name" value="DUF7646"/>
    <property type="match status" value="1"/>
</dbReference>
<evidence type="ECO:0000259" key="6">
    <source>
        <dbReference type="Pfam" id="PF04182"/>
    </source>
</evidence>
<feature type="domain" description="DUF7599" evidence="8">
    <location>
        <begin position="329"/>
        <end position="435"/>
    </location>
</feature>
<dbReference type="PANTHER" id="PTHR15180:SF1">
    <property type="entry name" value="GENERAL TRANSCRIPTION FACTOR 3C POLYPEPTIDE 1"/>
    <property type="match status" value="1"/>
</dbReference>
<sequence length="493" mass="54871">MDSILSVLVEEVCARAAAGIPVSELWPSLRPSVSAAGLPLGEAVKKAIWVRLLSHPGLRVKADGTALSSQDPLIQSFEGAERIGARIVAEDHLRDAFLGIYDLKASSSEISKIQRAALERLASSRFTLVINFNLFLMPFSGFFPATITEDIKLLIATIGKEDCNEGEEATAFHCLWFADSRKRDCLLHSFRDMNEANSKIQNSLKCSTHLCRTKGVTQSELGKEFGIKGNNLFYIVRNLESQQLIVRQSTIVRAKELGTKGEDAPTNTSIVSTNLLHLSRYAKNFNLNSQQRFEITRADILEGTADIDGCSANFGYASGDFSKHDVSIKDYLPAMQVICEKLEEACEKVNYVWSCILISCKEYIKKSLGYRKGAGHRAWRAILQRLKEANLVEEIQAEVNGGVRTATVGCWIYCVVVICLRLLKKFHSSDFQPKKVMLSHDSFDKENVTIGGKRAHITDQLVELPLEHCIYDMVDAEGQKGITMPEVHFPNLH</sequence>
<keyword evidence="5" id="KW-0539">Nucleus</keyword>
<dbReference type="InterPro" id="IPR056063">
    <property type="entry name" value="DUF7646"/>
</dbReference>
<dbReference type="Pfam" id="PF04182">
    <property type="entry name" value="B-block_TFIIIC"/>
    <property type="match status" value="1"/>
</dbReference>
<dbReference type="InterPro" id="IPR056428">
    <property type="entry name" value="WH_GTF3C1"/>
</dbReference>
<comment type="caution">
    <text evidence="10">The sequence shown here is derived from an EMBL/GenBank/DDBJ whole genome shotgun (WGS) entry which is preliminary data.</text>
</comment>
<dbReference type="GO" id="GO:0000127">
    <property type="term" value="C:transcription factor TFIIIC complex"/>
    <property type="evidence" value="ECO:0007669"/>
    <property type="project" value="InterPro"/>
</dbReference>
<dbReference type="InterPro" id="IPR044210">
    <property type="entry name" value="Tfc3-like"/>
</dbReference>
<accession>A0A8J5F7Q7</accession>
<keyword evidence="2" id="KW-0597">Phosphoprotein</keyword>
<dbReference type="Pfam" id="PF24538">
    <property type="entry name" value="DUF7599"/>
    <property type="match status" value="1"/>
</dbReference>
<evidence type="ECO:0000313" key="10">
    <source>
        <dbReference type="EMBL" id="KAG6484634.1"/>
    </source>
</evidence>
<dbReference type="InterPro" id="IPR007309">
    <property type="entry name" value="TFIIIC_Bblock-bd"/>
</dbReference>
<dbReference type="EMBL" id="JACMSC010000015">
    <property type="protein sequence ID" value="KAG6484634.1"/>
    <property type="molecule type" value="Genomic_DNA"/>
</dbReference>
<evidence type="ECO:0008006" key="12">
    <source>
        <dbReference type="Google" id="ProtNLM"/>
    </source>
</evidence>
<evidence type="ECO:0000259" key="9">
    <source>
        <dbReference type="Pfam" id="PF24657"/>
    </source>
</evidence>
<evidence type="ECO:0000256" key="3">
    <source>
        <dbReference type="ARBA" id="ARBA00023125"/>
    </source>
</evidence>
<evidence type="ECO:0000259" key="7">
    <source>
        <dbReference type="Pfam" id="PF23704"/>
    </source>
</evidence>